<dbReference type="EMBL" id="MWPH01000003">
    <property type="protein sequence ID" value="OVE83792.1"/>
    <property type="molecule type" value="Genomic_DNA"/>
</dbReference>
<protein>
    <submittedName>
        <fullName evidence="1">Uncharacterized protein</fullName>
    </submittedName>
</protein>
<dbReference type="Proteomes" id="UP000196084">
    <property type="component" value="Unassembled WGS sequence"/>
</dbReference>
<organism evidence="1 2">
    <name type="scientific">Natronolimnobius baerhuensis</name>
    <dbReference type="NCBI Taxonomy" id="253108"/>
    <lineage>
        <taxon>Archaea</taxon>
        <taxon>Methanobacteriati</taxon>
        <taxon>Methanobacteriota</taxon>
        <taxon>Stenosarchaea group</taxon>
        <taxon>Halobacteria</taxon>
        <taxon>Halobacteriales</taxon>
        <taxon>Natrialbaceae</taxon>
        <taxon>Natronolimnobius</taxon>
    </lineage>
</organism>
<evidence type="ECO:0000313" key="2">
    <source>
        <dbReference type="Proteomes" id="UP000196084"/>
    </source>
</evidence>
<gene>
    <name evidence="1" type="ORF">B2G88_15335</name>
</gene>
<sequence>MLAVPLSTVSRFDVYFSQAVIPPDKRDSTFYPLCRSKRCPDWDPVVCDEVMSIALERRNATRILR</sequence>
<evidence type="ECO:0000313" key="1">
    <source>
        <dbReference type="EMBL" id="OVE83792.1"/>
    </source>
</evidence>
<reference evidence="1 2" key="1">
    <citation type="submission" date="2017-02" db="EMBL/GenBank/DDBJ databases">
        <title>Natronthermophilus aegyptiacus gen. nov.,sp. nov., an aerobic, extremely halophilic alkalithermophilic archaeon isolated from the athalassohaline Wadi An Natrun, Egypt.</title>
        <authorList>
            <person name="Zhao B."/>
        </authorList>
    </citation>
    <scope>NUCLEOTIDE SEQUENCE [LARGE SCALE GENOMIC DNA]</scope>
    <source>
        <strain evidence="1 2">CGMCC 1.3597</strain>
    </source>
</reference>
<proteinExistence type="predicted"/>
<accession>A0A202E694</accession>
<keyword evidence="2" id="KW-1185">Reference proteome</keyword>
<comment type="caution">
    <text evidence="1">The sequence shown here is derived from an EMBL/GenBank/DDBJ whole genome shotgun (WGS) entry which is preliminary data.</text>
</comment>
<name>A0A202E694_9EURY</name>
<dbReference type="AlphaFoldDB" id="A0A202E694"/>